<keyword evidence="2 5" id="KW-0719">Serine esterase</keyword>
<proteinExistence type="inferred from homology"/>
<evidence type="ECO:0000256" key="4">
    <source>
        <dbReference type="ARBA" id="ARBA00049203"/>
    </source>
</evidence>
<dbReference type="Proteomes" id="UP001620626">
    <property type="component" value="Unassembled WGS sequence"/>
</dbReference>
<evidence type="ECO:0000256" key="1">
    <source>
        <dbReference type="ARBA" id="ARBA00008645"/>
    </source>
</evidence>
<evidence type="ECO:0000256" key="3">
    <source>
        <dbReference type="ARBA" id="ARBA00022801"/>
    </source>
</evidence>
<dbReference type="SUPFAM" id="SSF53474">
    <property type="entry name" value="alpha/beta-Hydrolases"/>
    <property type="match status" value="1"/>
</dbReference>
<dbReference type="Pfam" id="PF12697">
    <property type="entry name" value="Abhydrolase_6"/>
    <property type="match status" value="1"/>
</dbReference>
<protein>
    <recommendedName>
        <fullName evidence="5">Protein phosphatase methylesterase 1</fullName>
        <shortName evidence="5">PME-1</shortName>
        <ecNumber evidence="5">3.1.1.-</ecNumber>
    </recommendedName>
</protein>
<evidence type="ECO:0000256" key="6">
    <source>
        <dbReference type="PIRSR" id="PIRSR022950-1"/>
    </source>
</evidence>
<comment type="caution">
    <text evidence="8">The sequence shown here is derived from an EMBL/GenBank/DDBJ whole genome shotgun (WGS) entry which is preliminary data.</text>
</comment>
<dbReference type="PANTHER" id="PTHR14189:SF0">
    <property type="entry name" value="PROTEIN PHOSPHATASE METHYLESTERASE 1"/>
    <property type="match status" value="1"/>
</dbReference>
<comment type="function">
    <text evidence="5">Demethylates proteins that have been reversibly carboxymethylated.</text>
</comment>
<dbReference type="AlphaFoldDB" id="A0ABD2L196"/>
<accession>A0ABD2L196</accession>
<keyword evidence="3 5" id="KW-0378">Hydrolase</keyword>
<comment type="catalytic activity">
    <reaction evidence="4">
        <text>[phosphatase 2A protein]-C-terminal L-leucine methyl ester + H2O = [phosphatase 2A protein]-C-terminal L-leucine + methanol + H(+)</text>
        <dbReference type="Rhea" id="RHEA:48548"/>
        <dbReference type="Rhea" id="RHEA-COMP:12134"/>
        <dbReference type="Rhea" id="RHEA-COMP:12135"/>
        <dbReference type="ChEBI" id="CHEBI:15377"/>
        <dbReference type="ChEBI" id="CHEBI:15378"/>
        <dbReference type="ChEBI" id="CHEBI:17790"/>
        <dbReference type="ChEBI" id="CHEBI:90516"/>
        <dbReference type="ChEBI" id="CHEBI:90517"/>
        <dbReference type="EC" id="3.1.1.89"/>
    </reaction>
</comment>
<dbReference type="EC" id="3.1.1.-" evidence="5"/>
<dbReference type="EMBL" id="JBICBT010000590">
    <property type="protein sequence ID" value="KAL3108595.1"/>
    <property type="molecule type" value="Genomic_DNA"/>
</dbReference>
<feature type="active site" evidence="6">
    <location>
        <position position="143"/>
    </location>
</feature>
<dbReference type="PANTHER" id="PTHR14189">
    <property type="entry name" value="PROTEIN PHOSPHATASE METHYLESTERASE-1 RELATED"/>
    <property type="match status" value="1"/>
</dbReference>
<reference evidence="8 9" key="1">
    <citation type="submission" date="2024-10" db="EMBL/GenBank/DDBJ databases">
        <authorList>
            <person name="Kim D."/>
        </authorList>
    </citation>
    <scope>NUCLEOTIDE SEQUENCE [LARGE SCALE GENOMIC DNA]</scope>
    <source>
        <strain evidence="8">BH-2024</strain>
    </source>
</reference>
<dbReference type="Gene3D" id="3.40.50.1820">
    <property type="entry name" value="alpha/beta hydrolase"/>
    <property type="match status" value="1"/>
</dbReference>
<comment type="similarity">
    <text evidence="1 5">Belongs to the AB hydrolase superfamily.</text>
</comment>
<evidence type="ECO:0000256" key="5">
    <source>
        <dbReference type="PIRNR" id="PIRNR022950"/>
    </source>
</evidence>
<evidence type="ECO:0000313" key="8">
    <source>
        <dbReference type="EMBL" id="KAL3108595.1"/>
    </source>
</evidence>
<feature type="domain" description="AB hydrolase-1" evidence="7">
    <location>
        <begin position="39"/>
        <end position="285"/>
    </location>
</feature>
<dbReference type="InterPro" id="IPR029058">
    <property type="entry name" value="AB_hydrolase_fold"/>
</dbReference>
<evidence type="ECO:0000256" key="2">
    <source>
        <dbReference type="ARBA" id="ARBA00022487"/>
    </source>
</evidence>
<feature type="active site" evidence="6">
    <location>
        <position position="273"/>
    </location>
</feature>
<dbReference type="GO" id="GO:0051723">
    <property type="term" value="F:protein methylesterase activity"/>
    <property type="evidence" value="ECO:0007669"/>
    <property type="project" value="UniProtKB-EC"/>
</dbReference>
<evidence type="ECO:0000259" key="7">
    <source>
        <dbReference type="Pfam" id="PF12697"/>
    </source>
</evidence>
<dbReference type="InterPro" id="IPR016812">
    <property type="entry name" value="PPase_methylesterase_euk"/>
</dbReference>
<feature type="active site" evidence="6">
    <location>
        <position position="118"/>
    </location>
</feature>
<name>A0ABD2L196_9BILA</name>
<sequence>MNDFSPLNWDEFFDRKECVKTGDDKFNVYVKGSNGPLFFLLHGGGYTGLTWAVLSEQLSSAIECRILAPDLRNHGETEVKDGDDMSAESQVNDVCNIYRHFYGHDNRTYPPTILIGHSMGGAIAIRTAASGRLPNVLVVSAIDVVEGSAMSSLCFMQQFLRSRPQHFPSIERSIEWCVKSKTTSNLRAAKVSMPCRLKKVKDNSNGEVFQWRTNLARTEPHWQGWFSGLSKLFLQCEPVKVLILANVDRLDKELMTGQMRGQFQLEVLPKVGHAVHEDSPELVAKIFVTLVKRYNVIFQKYL</sequence>
<evidence type="ECO:0000313" key="9">
    <source>
        <dbReference type="Proteomes" id="UP001620626"/>
    </source>
</evidence>
<organism evidence="8 9">
    <name type="scientific">Heterodera trifolii</name>
    <dbReference type="NCBI Taxonomy" id="157864"/>
    <lineage>
        <taxon>Eukaryota</taxon>
        <taxon>Metazoa</taxon>
        <taxon>Ecdysozoa</taxon>
        <taxon>Nematoda</taxon>
        <taxon>Chromadorea</taxon>
        <taxon>Rhabditida</taxon>
        <taxon>Tylenchina</taxon>
        <taxon>Tylenchomorpha</taxon>
        <taxon>Tylenchoidea</taxon>
        <taxon>Heteroderidae</taxon>
        <taxon>Heteroderinae</taxon>
        <taxon>Heterodera</taxon>
    </lineage>
</organism>
<dbReference type="InterPro" id="IPR000073">
    <property type="entry name" value="AB_hydrolase_1"/>
</dbReference>
<dbReference type="PRINTS" id="PR00111">
    <property type="entry name" value="ABHYDROLASE"/>
</dbReference>
<keyword evidence="9" id="KW-1185">Reference proteome</keyword>
<dbReference type="PIRSF" id="PIRSF022950">
    <property type="entry name" value="PPase_methylesterase_euk"/>
    <property type="match status" value="1"/>
</dbReference>
<gene>
    <name evidence="8" type="ORF">niasHT_015517</name>
</gene>